<dbReference type="AlphaFoldDB" id="A0AAP0AT78"/>
<dbReference type="EMBL" id="JBBWWQ010000021">
    <property type="protein sequence ID" value="KAK8914080.1"/>
    <property type="molecule type" value="Genomic_DNA"/>
</dbReference>
<evidence type="ECO:0000313" key="2">
    <source>
        <dbReference type="EMBL" id="KAK8914080.1"/>
    </source>
</evidence>
<comment type="caution">
    <text evidence="2">The sequence shown here is derived from an EMBL/GenBank/DDBJ whole genome shotgun (WGS) entry which is preliminary data.</text>
</comment>
<protein>
    <submittedName>
        <fullName evidence="2">Uncharacterized protein</fullName>
    </submittedName>
</protein>
<evidence type="ECO:0000313" key="3">
    <source>
        <dbReference type="Proteomes" id="UP001418222"/>
    </source>
</evidence>
<name>A0AAP0AT78_9ASPA</name>
<keyword evidence="3" id="KW-1185">Reference proteome</keyword>
<reference evidence="2 3" key="1">
    <citation type="journal article" date="2022" name="Nat. Plants">
        <title>Genomes of leafy and leafless Platanthera orchids illuminate the evolution of mycoheterotrophy.</title>
        <authorList>
            <person name="Li M.H."/>
            <person name="Liu K.W."/>
            <person name="Li Z."/>
            <person name="Lu H.C."/>
            <person name="Ye Q.L."/>
            <person name="Zhang D."/>
            <person name="Wang J.Y."/>
            <person name="Li Y.F."/>
            <person name="Zhong Z.M."/>
            <person name="Liu X."/>
            <person name="Yu X."/>
            <person name="Liu D.K."/>
            <person name="Tu X.D."/>
            <person name="Liu B."/>
            <person name="Hao Y."/>
            <person name="Liao X.Y."/>
            <person name="Jiang Y.T."/>
            <person name="Sun W.H."/>
            <person name="Chen J."/>
            <person name="Chen Y.Q."/>
            <person name="Ai Y."/>
            <person name="Zhai J.W."/>
            <person name="Wu S.S."/>
            <person name="Zhou Z."/>
            <person name="Hsiao Y.Y."/>
            <person name="Wu W.L."/>
            <person name="Chen Y.Y."/>
            <person name="Lin Y.F."/>
            <person name="Hsu J.L."/>
            <person name="Li C.Y."/>
            <person name="Wang Z.W."/>
            <person name="Zhao X."/>
            <person name="Zhong W.Y."/>
            <person name="Ma X.K."/>
            <person name="Ma L."/>
            <person name="Huang J."/>
            <person name="Chen G.Z."/>
            <person name="Huang M.Z."/>
            <person name="Huang L."/>
            <person name="Peng D.H."/>
            <person name="Luo Y.B."/>
            <person name="Zou S.Q."/>
            <person name="Chen S.P."/>
            <person name="Lan S."/>
            <person name="Tsai W.C."/>
            <person name="Van de Peer Y."/>
            <person name="Liu Z.J."/>
        </authorList>
    </citation>
    <scope>NUCLEOTIDE SEQUENCE [LARGE SCALE GENOMIC DNA]</scope>
    <source>
        <strain evidence="2">Lor287</strain>
    </source>
</reference>
<feature type="compositionally biased region" description="Basic and acidic residues" evidence="1">
    <location>
        <begin position="155"/>
        <end position="172"/>
    </location>
</feature>
<sequence length="419" mass="46912">MEINKQEEEASLEEFIKVSLEGFSWAENICQRVENICVENNMVQNPGKCVSVVGKHFRKVIDTLVNDLCDHADDVLELFSEISFGHASLVMASGTKGEELDNRGLHEKHSTCAHEETELTDNLTLEHHTVPSVMENLGPGSQKDTSDETFLTSGKLDRSLSKDGSLSDHGDDTMAHEEENVSVENYACDRPEDHCVKVLNLVQMPSEPQCLNKKDVSTGIIVESPMFDAERLNSVMHFCDAASLDVNLTASISVTEENLPITHQSIQSGRPSPFNSIYILDIESEETSFLLESDRSELALNKGAIETEKSMKYENLSNFSREEFGNPSIFSLTNEDLGEFEDVILEDDFKAVKVENDWDDIVKTEIALISSLAAKKQSSKMKLKKMFSSRWRPSRSRSMVITQDDLQSATSSDLDWELL</sequence>
<proteinExistence type="predicted"/>
<dbReference type="Proteomes" id="UP001418222">
    <property type="component" value="Unassembled WGS sequence"/>
</dbReference>
<gene>
    <name evidence="2" type="ORF">KSP39_PZI023530</name>
</gene>
<evidence type="ECO:0000256" key="1">
    <source>
        <dbReference type="SAM" id="MobiDB-lite"/>
    </source>
</evidence>
<organism evidence="2 3">
    <name type="scientific">Platanthera zijinensis</name>
    <dbReference type="NCBI Taxonomy" id="2320716"/>
    <lineage>
        <taxon>Eukaryota</taxon>
        <taxon>Viridiplantae</taxon>
        <taxon>Streptophyta</taxon>
        <taxon>Embryophyta</taxon>
        <taxon>Tracheophyta</taxon>
        <taxon>Spermatophyta</taxon>
        <taxon>Magnoliopsida</taxon>
        <taxon>Liliopsida</taxon>
        <taxon>Asparagales</taxon>
        <taxon>Orchidaceae</taxon>
        <taxon>Orchidoideae</taxon>
        <taxon>Orchideae</taxon>
        <taxon>Orchidinae</taxon>
        <taxon>Platanthera</taxon>
    </lineage>
</organism>
<accession>A0AAP0AT78</accession>
<feature type="region of interest" description="Disordered" evidence="1">
    <location>
        <begin position="134"/>
        <end position="172"/>
    </location>
</feature>